<dbReference type="InterPro" id="IPR033308">
    <property type="entry name" value="PGAP5/Cdc1/Ted1"/>
</dbReference>
<gene>
    <name evidence="7" type="ORF">BB560_003183</name>
</gene>
<dbReference type="OrthoDB" id="5977743at2759"/>
<dbReference type="Gene3D" id="3.60.21.10">
    <property type="match status" value="1"/>
</dbReference>
<dbReference type="GO" id="GO:0016787">
    <property type="term" value="F:hydrolase activity"/>
    <property type="evidence" value="ECO:0007669"/>
    <property type="project" value="InterPro"/>
</dbReference>
<comment type="caution">
    <text evidence="7">The sequence shown here is derived from an EMBL/GenBank/DDBJ whole genome shotgun (WGS) entry which is preliminary data.</text>
</comment>
<dbReference type="PANTHER" id="PTHR13315">
    <property type="entry name" value="METALLO PHOSPHOESTERASE RELATED"/>
    <property type="match status" value="1"/>
</dbReference>
<dbReference type="GO" id="GO:0016020">
    <property type="term" value="C:membrane"/>
    <property type="evidence" value="ECO:0007669"/>
    <property type="project" value="UniProtKB-SubCell"/>
</dbReference>
<dbReference type="Pfam" id="PF00149">
    <property type="entry name" value="Metallophos"/>
    <property type="match status" value="1"/>
</dbReference>
<evidence type="ECO:0000256" key="1">
    <source>
        <dbReference type="ARBA" id="ARBA00004141"/>
    </source>
</evidence>
<dbReference type="EMBL" id="MBFS01000492">
    <property type="protein sequence ID" value="PVV02368.1"/>
    <property type="molecule type" value="Genomic_DNA"/>
</dbReference>
<keyword evidence="4 5" id="KW-0472">Membrane</keyword>
<feature type="transmembrane region" description="Helical" evidence="5">
    <location>
        <begin position="442"/>
        <end position="462"/>
    </location>
</feature>
<evidence type="ECO:0000313" key="7">
    <source>
        <dbReference type="EMBL" id="PVV02368.1"/>
    </source>
</evidence>
<reference evidence="7 8" key="1">
    <citation type="journal article" date="2018" name="MBio">
        <title>Comparative Genomics Reveals the Core Gene Toolbox for the Fungus-Insect Symbiosis.</title>
        <authorList>
            <person name="Wang Y."/>
            <person name="Stata M."/>
            <person name="Wang W."/>
            <person name="Stajich J.E."/>
            <person name="White M.M."/>
            <person name="Moncalvo J.M."/>
        </authorList>
    </citation>
    <scope>NUCLEOTIDE SEQUENCE [LARGE SCALE GENOMIC DNA]</scope>
    <source>
        <strain evidence="7 8">SC-DP-2</strain>
    </source>
</reference>
<organism evidence="7 8">
    <name type="scientific">Smittium megazygosporum</name>
    <dbReference type="NCBI Taxonomy" id="133381"/>
    <lineage>
        <taxon>Eukaryota</taxon>
        <taxon>Fungi</taxon>
        <taxon>Fungi incertae sedis</taxon>
        <taxon>Zoopagomycota</taxon>
        <taxon>Kickxellomycotina</taxon>
        <taxon>Harpellomycetes</taxon>
        <taxon>Harpellales</taxon>
        <taxon>Legeriomycetaceae</taxon>
        <taxon>Smittium</taxon>
    </lineage>
</organism>
<protein>
    <recommendedName>
        <fullName evidence="6">Calcineurin-like phosphoesterase domain-containing protein</fullName>
    </recommendedName>
</protein>
<keyword evidence="2 5" id="KW-0812">Transmembrane</keyword>
<evidence type="ECO:0000313" key="8">
    <source>
        <dbReference type="Proteomes" id="UP000245609"/>
    </source>
</evidence>
<sequence length="463" mass="53169">MFDSSKRSFFSVKGFFFRNTGIRHNSKFLLNALRLFWILLIFYGEILTFYFSVKNAAWPTDPAWTAKGNEGVTHISLIADPQLVDYHSYNHSGARLLLEQIFTDTYLAKSYFFVKRLKRPSKVIFLGDLLDGGREWTDLEWEKEWRRFKSIFKVSSSDRTRNRELHFMAGNHDIGIGDKLVTWAVHRHRNYVGPLNYVVPIGDHVLVVLDTIGYVNNDPMVSAESHRFLKSVVESYPQKRKILFTHVPLYRAPNTSCGPLRQKKSRSIEYAKGYQYQTLTDPENSNEILTLLKPEMVFSGDDHDNCVVDHFVEGKVIPEGVDLPSFGLLSLYTKPTNSRPSLSSKPLPRELFTSSFLPFQLQTYITYALCFVVSLFLILVDLLWVGVVKKKIDLLPTTLDSPKFLPSKKGISVIYSGGIFAKKYMNPIRTAGSWLFKFSQSVFYVAKFAAILFLLTLTAFFYI</sequence>
<comment type="subcellular location">
    <subcellularLocation>
        <location evidence="1">Membrane</location>
        <topology evidence="1">Multi-pass membrane protein</topology>
    </subcellularLocation>
</comment>
<dbReference type="PANTHER" id="PTHR13315:SF4">
    <property type="entry name" value="METALLOPHOSPHOESTERASE, ISOFORM E"/>
    <property type="match status" value="1"/>
</dbReference>
<name>A0A2T9ZCP5_9FUNG</name>
<evidence type="ECO:0000256" key="4">
    <source>
        <dbReference type="ARBA" id="ARBA00023136"/>
    </source>
</evidence>
<feature type="domain" description="Calcineurin-like phosphoesterase" evidence="6">
    <location>
        <begin position="114"/>
        <end position="304"/>
    </location>
</feature>
<dbReference type="STRING" id="133381.A0A2T9ZCP5"/>
<evidence type="ECO:0000259" key="6">
    <source>
        <dbReference type="Pfam" id="PF00149"/>
    </source>
</evidence>
<dbReference type="InterPro" id="IPR029052">
    <property type="entry name" value="Metallo-depent_PP-like"/>
</dbReference>
<evidence type="ECO:0000256" key="5">
    <source>
        <dbReference type="SAM" id="Phobius"/>
    </source>
</evidence>
<dbReference type="Proteomes" id="UP000245609">
    <property type="component" value="Unassembled WGS sequence"/>
</dbReference>
<proteinExistence type="predicted"/>
<dbReference type="AlphaFoldDB" id="A0A2T9ZCP5"/>
<keyword evidence="3 5" id="KW-1133">Transmembrane helix</keyword>
<evidence type="ECO:0000256" key="3">
    <source>
        <dbReference type="ARBA" id="ARBA00022989"/>
    </source>
</evidence>
<keyword evidence="8" id="KW-1185">Reference proteome</keyword>
<dbReference type="GO" id="GO:0006506">
    <property type="term" value="P:GPI anchor biosynthetic process"/>
    <property type="evidence" value="ECO:0007669"/>
    <property type="project" value="InterPro"/>
</dbReference>
<accession>A0A2T9ZCP5</accession>
<feature type="transmembrane region" description="Helical" evidence="5">
    <location>
        <begin position="364"/>
        <end position="385"/>
    </location>
</feature>
<feature type="transmembrane region" description="Helical" evidence="5">
    <location>
        <begin position="28"/>
        <end position="51"/>
    </location>
</feature>
<dbReference type="GO" id="GO:0005783">
    <property type="term" value="C:endoplasmic reticulum"/>
    <property type="evidence" value="ECO:0007669"/>
    <property type="project" value="TreeGrafter"/>
</dbReference>
<evidence type="ECO:0000256" key="2">
    <source>
        <dbReference type="ARBA" id="ARBA00022692"/>
    </source>
</evidence>
<dbReference type="InterPro" id="IPR004843">
    <property type="entry name" value="Calcineurin-like_PHP"/>
</dbReference>
<dbReference type="SUPFAM" id="SSF56300">
    <property type="entry name" value="Metallo-dependent phosphatases"/>
    <property type="match status" value="1"/>
</dbReference>